<gene>
    <name evidence="4" type="ORF">K3721_03680</name>
</gene>
<name>A0A9Q9HKU9_LEICA</name>
<keyword evidence="2" id="KW-0012">Acyltransferase</keyword>
<protein>
    <submittedName>
        <fullName evidence="4">GNAT family N-acetyltransferase</fullName>
    </submittedName>
</protein>
<evidence type="ECO:0000313" key="4">
    <source>
        <dbReference type="EMBL" id="UWQ54646.1"/>
    </source>
</evidence>
<dbReference type="PROSITE" id="PS51186">
    <property type="entry name" value="GNAT"/>
    <property type="match status" value="1"/>
</dbReference>
<dbReference type="SUPFAM" id="SSF55729">
    <property type="entry name" value="Acyl-CoA N-acyltransferases (Nat)"/>
    <property type="match status" value="1"/>
</dbReference>
<sequence>MPRTSSSITLRPAAAEDCASLAALSIEVWLTTYLREGISQAFADYVLRHYTPDRFAAALSSDGECLFVSQNGDGIDGYIRLAHNRPSPAGGASRTEISTLYVRPCAQGTHIGASLLRAGLEAGASRGWEAPWLAANSENKPAIAFYHRHGFERAGLTWFQLKDGRYPNDVLQYRGAWQAAKT</sequence>
<dbReference type="InterPro" id="IPR050832">
    <property type="entry name" value="Bact_Acetyltransf"/>
</dbReference>
<dbReference type="KEGG" id="lcae:K3721_03680"/>
<dbReference type="Proteomes" id="UP001058713">
    <property type="component" value="Chromosome"/>
</dbReference>
<evidence type="ECO:0000259" key="3">
    <source>
        <dbReference type="PROSITE" id="PS51186"/>
    </source>
</evidence>
<dbReference type="InterPro" id="IPR000182">
    <property type="entry name" value="GNAT_dom"/>
</dbReference>
<dbReference type="Gene3D" id="3.40.630.30">
    <property type="match status" value="1"/>
</dbReference>
<dbReference type="GO" id="GO:0016747">
    <property type="term" value="F:acyltransferase activity, transferring groups other than amino-acyl groups"/>
    <property type="evidence" value="ECO:0007669"/>
    <property type="project" value="InterPro"/>
</dbReference>
<feature type="domain" description="N-acetyltransferase" evidence="3">
    <location>
        <begin position="8"/>
        <end position="182"/>
    </location>
</feature>
<evidence type="ECO:0000256" key="2">
    <source>
        <dbReference type="ARBA" id="ARBA00023315"/>
    </source>
</evidence>
<dbReference type="InterPro" id="IPR016181">
    <property type="entry name" value="Acyl_CoA_acyltransferase"/>
</dbReference>
<dbReference type="Pfam" id="PF00583">
    <property type="entry name" value="Acetyltransf_1"/>
    <property type="match status" value="1"/>
</dbReference>
<organism evidence="4 5">
    <name type="scientific">Leisingera caerulea</name>
    <name type="common">Phaeobacter caeruleus</name>
    <dbReference type="NCBI Taxonomy" id="506591"/>
    <lineage>
        <taxon>Bacteria</taxon>
        <taxon>Pseudomonadati</taxon>
        <taxon>Pseudomonadota</taxon>
        <taxon>Alphaproteobacteria</taxon>
        <taxon>Rhodobacterales</taxon>
        <taxon>Roseobacteraceae</taxon>
        <taxon>Leisingera</taxon>
    </lineage>
</organism>
<dbReference type="PANTHER" id="PTHR43877">
    <property type="entry name" value="AMINOALKYLPHOSPHONATE N-ACETYLTRANSFERASE-RELATED-RELATED"/>
    <property type="match status" value="1"/>
</dbReference>
<dbReference type="CDD" id="cd04301">
    <property type="entry name" value="NAT_SF"/>
    <property type="match status" value="1"/>
</dbReference>
<evidence type="ECO:0000256" key="1">
    <source>
        <dbReference type="ARBA" id="ARBA00022679"/>
    </source>
</evidence>
<accession>A0A9Q9HKU9</accession>
<reference evidence="4" key="1">
    <citation type="submission" date="2021-08" db="EMBL/GenBank/DDBJ databases">
        <authorList>
            <person name="Nwanade C."/>
            <person name="Wang M."/>
            <person name="Masoudi A."/>
            <person name="Yu Z."/>
            <person name="Liu J."/>
        </authorList>
    </citation>
    <scope>NUCLEOTIDE SEQUENCE</scope>
    <source>
        <strain evidence="4">S122</strain>
    </source>
</reference>
<dbReference type="PANTHER" id="PTHR43877:SF1">
    <property type="entry name" value="ACETYLTRANSFERASE"/>
    <property type="match status" value="1"/>
</dbReference>
<dbReference type="RefSeq" id="WP_259971885.1">
    <property type="nucleotide sequence ID" value="NZ_CP081070.1"/>
</dbReference>
<dbReference type="AlphaFoldDB" id="A0A9Q9HKU9"/>
<keyword evidence="1" id="KW-0808">Transferase</keyword>
<evidence type="ECO:0000313" key="5">
    <source>
        <dbReference type="Proteomes" id="UP001058713"/>
    </source>
</evidence>
<dbReference type="EMBL" id="CP081070">
    <property type="protein sequence ID" value="UWQ54646.1"/>
    <property type="molecule type" value="Genomic_DNA"/>
</dbReference>
<proteinExistence type="predicted"/>